<evidence type="ECO:0000256" key="5">
    <source>
        <dbReference type="ARBA" id="ARBA00022723"/>
    </source>
</evidence>
<evidence type="ECO:0000256" key="2">
    <source>
        <dbReference type="ARBA" id="ARBA00001946"/>
    </source>
</evidence>
<accession>A0A078FDL4</accession>
<comment type="cofactor">
    <cofactor evidence="2">
        <name>Mg(2+)</name>
        <dbReference type="ChEBI" id="CHEBI:18420"/>
    </cofactor>
</comment>
<dbReference type="FunFam" id="3.60.40.10:FF:000004">
    <property type="entry name" value="Probable protein phosphatase 2C 22"/>
    <property type="match status" value="1"/>
</dbReference>
<evidence type="ECO:0000256" key="12">
    <source>
        <dbReference type="RuleBase" id="RU003465"/>
    </source>
</evidence>
<dbReference type="EC" id="3.1.3.16" evidence="4"/>
<name>A0A078FDL4_BRANA</name>
<feature type="domain" description="PPM-type phosphatase" evidence="13">
    <location>
        <begin position="69"/>
        <end position="339"/>
    </location>
</feature>
<dbReference type="AlphaFoldDB" id="A0A078FDL4"/>
<protein>
    <recommendedName>
        <fullName evidence="4">protein-serine/threonine phosphatase</fullName>
        <ecNumber evidence="4">3.1.3.16</ecNumber>
    </recommendedName>
</protein>
<dbReference type="SUPFAM" id="SSF81606">
    <property type="entry name" value="PP2C-like"/>
    <property type="match status" value="1"/>
</dbReference>
<proteinExistence type="inferred from homology"/>
<dbReference type="InterPro" id="IPR036457">
    <property type="entry name" value="PPM-type-like_dom_sf"/>
</dbReference>
<comment type="catalytic activity">
    <reaction evidence="11">
        <text>O-phospho-L-threonyl-[protein] + H2O = L-threonyl-[protein] + phosphate</text>
        <dbReference type="Rhea" id="RHEA:47004"/>
        <dbReference type="Rhea" id="RHEA-COMP:11060"/>
        <dbReference type="Rhea" id="RHEA-COMP:11605"/>
        <dbReference type="ChEBI" id="CHEBI:15377"/>
        <dbReference type="ChEBI" id="CHEBI:30013"/>
        <dbReference type="ChEBI" id="CHEBI:43474"/>
        <dbReference type="ChEBI" id="CHEBI:61977"/>
        <dbReference type="EC" id="3.1.3.16"/>
    </reaction>
</comment>
<sequence length="374" mass="40511">MVAEAEVVFQQSLPVVLDIDGVTSAVVSPLSSPKLGIRRPTASVSGGLSTSPVEDDFDSSIPVYVPTIRSGSYADIGPKRSMEDEHICVDDLSSQLGRLFQLPKPSAFYAVFDGHGGSEAATYVKQNAIRLLFEDDNFPQTSVVNSVYVEEVKSSLRNAFLQADLALAEDCSISSSSGTTALAALISGRLLMVANAGDCRAVLCRKGKAIEMSHDHRPINIPERIRVEESGGVIEDGYLNGELSVTRALGDWDMKRPHGSNSPLISEPEIKQITLTEEDEFLVIGCDGIWDVLTSQEAVSVVKRGLNRHGDPARCARELVMEALRLNTFDNLTAVVVCFVTVDREGEAVVPLEKKRCCSLTPEAFRSLRNLLDG</sequence>
<evidence type="ECO:0000256" key="6">
    <source>
        <dbReference type="ARBA" id="ARBA00022801"/>
    </source>
</evidence>
<keyword evidence="6 12" id="KW-0378">Hydrolase</keyword>
<evidence type="ECO:0000256" key="10">
    <source>
        <dbReference type="ARBA" id="ARBA00047761"/>
    </source>
</evidence>
<dbReference type="Proteomes" id="UP000028999">
    <property type="component" value="Unassembled WGS sequence"/>
</dbReference>
<evidence type="ECO:0000256" key="4">
    <source>
        <dbReference type="ARBA" id="ARBA00013081"/>
    </source>
</evidence>
<evidence type="ECO:0000256" key="11">
    <source>
        <dbReference type="ARBA" id="ARBA00048336"/>
    </source>
</evidence>
<dbReference type="GO" id="GO:0007165">
    <property type="term" value="P:signal transduction"/>
    <property type="evidence" value="ECO:0000318"/>
    <property type="project" value="GO_Central"/>
</dbReference>
<evidence type="ECO:0000256" key="8">
    <source>
        <dbReference type="ARBA" id="ARBA00022912"/>
    </source>
</evidence>
<dbReference type="OMA" id="KRHMEDE"/>
<evidence type="ECO:0000313" key="14">
    <source>
        <dbReference type="EMBL" id="CDY11411.1"/>
    </source>
</evidence>
<dbReference type="CDD" id="cd00143">
    <property type="entry name" value="PP2Cc"/>
    <property type="match status" value="1"/>
</dbReference>
<comment type="similarity">
    <text evidence="3 12">Belongs to the PP2C family.</text>
</comment>
<dbReference type="SMART" id="SM00332">
    <property type="entry name" value="PP2Cc"/>
    <property type="match status" value="1"/>
</dbReference>
<dbReference type="PANTHER" id="PTHR13832">
    <property type="entry name" value="PROTEIN PHOSPHATASE 2C"/>
    <property type="match status" value="1"/>
</dbReference>
<evidence type="ECO:0000256" key="9">
    <source>
        <dbReference type="ARBA" id="ARBA00023211"/>
    </source>
</evidence>
<evidence type="ECO:0000259" key="13">
    <source>
        <dbReference type="PROSITE" id="PS51746"/>
    </source>
</evidence>
<gene>
    <name evidence="14" type="primary">BnaA09g39770D</name>
    <name evidence="14" type="ORF">GSBRNA2T00049476001</name>
</gene>
<dbReference type="InterPro" id="IPR000222">
    <property type="entry name" value="PP2C_BS"/>
</dbReference>
<keyword evidence="7" id="KW-0460">Magnesium</keyword>
<dbReference type="SMART" id="SM00331">
    <property type="entry name" value="PP2C_SIG"/>
    <property type="match status" value="1"/>
</dbReference>
<evidence type="ECO:0000313" key="15">
    <source>
        <dbReference type="Proteomes" id="UP000028999"/>
    </source>
</evidence>
<dbReference type="Gramene" id="CDY11411">
    <property type="protein sequence ID" value="CDY11411"/>
    <property type="gene ID" value="GSBRNA2T00049476001"/>
</dbReference>
<dbReference type="InterPro" id="IPR001932">
    <property type="entry name" value="PPM-type_phosphatase-like_dom"/>
</dbReference>
<keyword evidence="9" id="KW-0464">Manganese</keyword>
<comment type="catalytic activity">
    <reaction evidence="10">
        <text>O-phospho-L-seryl-[protein] + H2O = L-seryl-[protein] + phosphate</text>
        <dbReference type="Rhea" id="RHEA:20629"/>
        <dbReference type="Rhea" id="RHEA-COMP:9863"/>
        <dbReference type="Rhea" id="RHEA-COMP:11604"/>
        <dbReference type="ChEBI" id="CHEBI:15377"/>
        <dbReference type="ChEBI" id="CHEBI:29999"/>
        <dbReference type="ChEBI" id="CHEBI:43474"/>
        <dbReference type="ChEBI" id="CHEBI:83421"/>
        <dbReference type="EC" id="3.1.3.16"/>
    </reaction>
</comment>
<keyword evidence="8 12" id="KW-0904">Protein phosphatase</keyword>
<dbReference type="GO" id="GO:0005634">
    <property type="term" value="C:nucleus"/>
    <property type="evidence" value="ECO:0007669"/>
    <property type="project" value="UniProtKB-ARBA"/>
</dbReference>
<organism evidence="14 15">
    <name type="scientific">Brassica napus</name>
    <name type="common">Rape</name>
    <dbReference type="NCBI Taxonomy" id="3708"/>
    <lineage>
        <taxon>Eukaryota</taxon>
        <taxon>Viridiplantae</taxon>
        <taxon>Streptophyta</taxon>
        <taxon>Embryophyta</taxon>
        <taxon>Tracheophyta</taxon>
        <taxon>Spermatophyta</taxon>
        <taxon>Magnoliopsida</taxon>
        <taxon>eudicotyledons</taxon>
        <taxon>Gunneridae</taxon>
        <taxon>Pentapetalae</taxon>
        <taxon>rosids</taxon>
        <taxon>malvids</taxon>
        <taxon>Brassicales</taxon>
        <taxon>Brassicaceae</taxon>
        <taxon>Brassiceae</taxon>
        <taxon>Brassica</taxon>
    </lineage>
</organism>
<dbReference type="GO" id="GO:0046872">
    <property type="term" value="F:metal ion binding"/>
    <property type="evidence" value="ECO:0007669"/>
    <property type="project" value="UniProtKB-KW"/>
</dbReference>
<dbReference type="PaxDb" id="3708-A0A078FDL4"/>
<dbReference type="Pfam" id="PF00481">
    <property type="entry name" value="PP2C"/>
    <property type="match status" value="1"/>
</dbReference>
<comment type="cofactor">
    <cofactor evidence="1">
        <name>Mn(2+)</name>
        <dbReference type="ChEBI" id="CHEBI:29035"/>
    </cofactor>
</comment>
<evidence type="ECO:0000256" key="1">
    <source>
        <dbReference type="ARBA" id="ARBA00001936"/>
    </source>
</evidence>
<dbReference type="PANTHER" id="PTHR13832:SF817">
    <property type="entry name" value="PROTEIN-SERINE_THREONINE PHOSPHATASE"/>
    <property type="match status" value="1"/>
</dbReference>
<dbReference type="GO" id="GO:0004722">
    <property type="term" value="F:protein serine/threonine phosphatase activity"/>
    <property type="evidence" value="ECO:0000318"/>
    <property type="project" value="GO_Central"/>
</dbReference>
<dbReference type="GO" id="GO:0005737">
    <property type="term" value="C:cytoplasm"/>
    <property type="evidence" value="ECO:0007669"/>
    <property type="project" value="UniProtKB-ARBA"/>
</dbReference>
<keyword evidence="5" id="KW-0479">Metal-binding</keyword>
<dbReference type="PROSITE" id="PS01032">
    <property type="entry name" value="PPM_1"/>
    <property type="match status" value="1"/>
</dbReference>
<evidence type="ECO:0000256" key="3">
    <source>
        <dbReference type="ARBA" id="ARBA00006702"/>
    </source>
</evidence>
<evidence type="ECO:0000256" key="7">
    <source>
        <dbReference type="ARBA" id="ARBA00022842"/>
    </source>
</evidence>
<dbReference type="InterPro" id="IPR015655">
    <property type="entry name" value="PP2C"/>
</dbReference>
<reference evidence="14 15" key="1">
    <citation type="journal article" date="2014" name="Science">
        <title>Plant genetics. Early allopolyploid evolution in the post-Neolithic Brassica napus oilseed genome.</title>
        <authorList>
            <person name="Chalhoub B."/>
            <person name="Denoeud F."/>
            <person name="Liu S."/>
            <person name="Parkin I.A."/>
            <person name="Tang H."/>
            <person name="Wang X."/>
            <person name="Chiquet J."/>
            <person name="Belcram H."/>
            <person name="Tong C."/>
            <person name="Samans B."/>
            <person name="Correa M."/>
            <person name="Da Silva C."/>
            <person name="Just J."/>
            <person name="Falentin C."/>
            <person name="Koh C.S."/>
            <person name="Le Clainche I."/>
            <person name="Bernard M."/>
            <person name="Bento P."/>
            <person name="Noel B."/>
            <person name="Labadie K."/>
            <person name="Alberti A."/>
            <person name="Charles M."/>
            <person name="Arnaud D."/>
            <person name="Guo H."/>
            <person name="Daviaud C."/>
            <person name="Alamery S."/>
            <person name="Jabbari K."/>
            <person name="Zhao M."/>
            <person name="Edger P.P."/>
            <person name="Chelaifa H."/>
            <person name="Tack D."/>
            <person name="Lassalle G."/>
            <person name="Mestiri I."/>
            <person name="Schnel N."/>
            <person name="Le Paslier M.C."/>
            <person name="Fan G."/>
            <person name="Renault V."/>
            <person name="Bayer P.E."/>
            <person name="Golicz A.A."/>
            <person name="Manoli S."/>
            <person name="Lee T.H."/>
            <person name="Thi V.H."/>
            <person name="Chalabi S."/>
            <person name="Hu Q."/>
            <person name="Fan C."/>
            <person name="Tollenaere R."/>
            <person name="Lu Y."/>
            <person name="Battail C."/>
            <person name="Shen J."/>
            <person name="Sidebottom C.H."/>
            <person name="Wang X."/>
            <person name="Canaguier A."/>
            <person name="Chauveau A."/>
            <person name="Berard A."/>
            <person name="Deniot G."/>
            <person name="Guan M."/>
            <person name="Liu Z."/>
            <person name="Sun F."/>
            <person name="Lim Y.P."/>
            <person name="Lyons E."/>
            <person name="Town C.D."/>
            <person name="Bancroft I."/>
            <person name="Wang X."/>
            <person name="Meng J."/>
            <person name="Ma J."/>
            <person name="Pires J.C."/>
            <person name="King G.J."/>
            <person name="Brunel D."/>
            <person name="Delourme R."/>
            <person name="Renard M."/>
            <person name="Aury J.M."/>
            <person name="Adams K.L."/>
            <person name="Batley J."/>
            <person name="Snowdon R.J."/>
            <person name="Tost J."/>
            <person name="Edwards D."/>
            <person name="Zhou Y."/>
            <person name="Hua W."/>
            <person name="Sharpe A.G."/>
            <person name="Paterson A.H."/>
            <person name="Guan C."/>
            <person name="Wincker P."/>
        </authorList>
    </citation>
    <scope>NUCLEOTIDE SEQUENCE [LARGE SCALE GENOMIC DNA]</scope>
    <source>
        <strain evidence="15">cv. Darmor-bzh</strain>
    </source>
</reference>
<dbReference type="PROSITE" id="PS51746">
    <property type="entry name" value="PPM_2"/>
    <property type="match status" value="1"/>
</dbReference>
<keyword evidence="15" id="KW-1185">Reference proteome</keyword>
<dbReference type="EMBL" id="LK032011">
    <property type="protein sequence ID" value="CDY11411.1"/>
    <property type="molecule type" value="Genomic_DNA"/>
</dbReference>
<dbReference type="Gene3D" id="3.60.40.10">
    <property type="entry name" value="PPM-type phosphatase domain"/>
    <property type="match status" value="1"/>
</dbReference>
<dbReference type="STRING" id="3708.A0A078FDL4"/>